<dbReference type="Pfam" id="PF00589">
    <property type="entry name" value="Phage_integrase"/>
    <property type="match status" value="1"/>
</dbReference>
<dbReference type="InterPro" id="IPR011010">
    <property type="entry name" value="DNA_brk_join_enz"/>
</dbReference>
<keyword evidence="3" id="KW-0238">DNA-binding</keyword>
<dbReference type="Gene3D" id="1.10.443.10">
    <property type="entry name" value="Intergrase catalytic core"/>
    <property type="match status" value="1"/>
</dbReference>
<evidence type="ECO:0000313" key="9">
    <source>
        <dbReference type="Proteomes" id="UP000297914"/>
    </source>
</evidence>
<organism evidence="7 9">
    <name type="scientific">Aeromonas taiwanensis</name>
    <dbReference type="NCBI Taxonomy" id="633417"/>
    <lineage>
        <taxon>Bacteria</taxon>
        <taxon>Pseudomonadati</taxon>
        <taxon>Pseudomonadota</taxon>
        <taxon>Gammaproteobacteria</taxon>
        <taxon>Aeromonadales</taxon>
        <taxon>Aeromonadaceae</taxon>
        <taxon>Aeromonas</taxon>
    </lineage>
</organism>
<dbReference type="PANTHER" id="PTHR30349">
    <property type="entry name" value="PHAGE INTEGRASE-RELATED"/>
    <property type="match status" value="1"/>
</dbReference>
<evidence type="ECO:0000313" key="8">
    <source>
        <dbReference type="Proteomes" id="UP000297720"/>
    </source>
</evidence>
<dbReference type="InterPro" id="IPR002104">
    <property type="entry name" value="Integrase_catalytic"/>
</dbReference>
<dbReference type="PROSITE" id="PS51898">
    <property type="entry name" value="TYR_RECOMBINASE"/>
    <property type="match status" value="1"/>
</dbReference>
<evidence type="ECO:0000256" key="3">
    <source>
        <dbReference type="ARBA" id="ARBA00023125"/>
    </source>
</evidence>
<protein>
    <recommendedName>
        <fullName evidence="5">Tyr recombinase domain-containing protein</fullName>
    </recommendedName>
</protein>
<evidence type="ECO:0000259" key="5">
    <source>
        <dbReference type="PROSITE" id="PS51898"/>
    </source>
</evidence>
<comment type="caution">
    <text evidence="7">The sequence shown here is derived from an EMBL/GenBank/DDBJ whole genome shotgun (WGS) entry which is preliminary data.</text>
</comment>
<dbReference type="InterPro" id="IPR013762">
    <property type="entry name" value="Integrase-like_cat_sf"/>
</dbReference>
<dbReference type="SUPFAM" id="SSF56349">
    <property type="entry name" value="DNA breaking-rejoining enzymes"/>
    <property type="match status" value="1"/>
</dbReference>
<accession>A0A5F0K6G3</accession>
<gene>
    <name evidence="6" type="ORF">DRM93_18070</name>
    <name evidence="7" type="ORF">DRM94_18070</name>
</gene>
<dbReference type="GO" id="GO:0003677">
    <property type="term" value="F:DNA binding"/>
    <property type="evidence" value="ECO:0007669"/>
    <property type="project" value="UniProtKB-KW"/>
</dbReference>
<reference evidence="7 9" key="1">
    <citation type="submission" date="2018-06" db="EMBL/GenBank/DDBJ databases">
        <title>Occurrence of a novel blaKPC-2- and qnrS2- harbouring IncP6 plasmid from Aeromonas taiwanensis isolates recovered from the river sediments.</title>
        <authorList>
            <person name="Zheng B."/>
            <person name="Yu X."/>
            <person name="Xiao Y."/>
        </authorList>
    </citation>
    <scope>NUCLEOTIDE SEQUENCE [LARGE SCALE GENOMIC DNA]</scope>
    <source>
        <strain evidence="6 8">1713</strain>
        <strain evidence="7 9">198</strain>
    </source>
</reference>
<dbReference type="InterPro" id="IPR050090">
    <property type="entry name" value="Tyrosine_recombinase_XerCD"/>
</dbReference>
<evidence type="ECO:0000256" key="2">
    <source>
        <dbReference type="ARBA" id="ARBA00022908"/>
    </source>
</evidence>
<evidence type="ECO:0000313" key="7">
    <source>
        <dbReference type="EMBL" id="TFF75413.1"/>
    </source>
</evidence>
<dbReference type="OrthoDB" id="9057547at2"/>
<proteinExistence type="inferred from homology"/>
<dbReference type="EMBL" id="QORK01000048">
    <property type="protein sequence ID" value="TFF75413.1"/>
    <property type="molecule type" value="Genomic_DNA"/>
</dbReference>
<keyword evidence="8" id="KW-1185">Reference proteome</keyword>
<dbReference type="RefSeq" id="WP_134696889.1">
    <property type="nucleotide sequence ID" value="NZ_QORJ01000044.1"/>
</dbReference>
<name>A0A5F0K6G3_9GAMM</name>
<evidence type="ECO:0000313" key="6">
    <source>
        <dbReference type="EMBL" id="TFF72169.1"/>
    </source>
</evidence>
<dbReference type="Proteomes" id="UP000297720">
    <property type="component" value="Unassembled WGS sequence"/>
</dbReference>
<dbReference type="PANTHER" id="PTHR30349:SF41">
    <property type="entry name" value="INTEGRASE_RECOMBINASE PROTEIN MJ0367-RELATED"/>
    <property type="match status" value="1"/>
</dbReference>
<dbReference type="EMBL" id="QORL01000048">
    <property type="protein sequence ID" value="TFF72169.1"/>
    <property type="molecule type" value="Genomic_DNA"/>
</dbReference>
<feature type="domain" description="Tyr recombinase" evidence="5">
    <location>
        <begin position="255"/>
        <end position="448"/>
    </location>
</feature>
<dbReference type="GO" id="GO:0006310">
    <property type="term" value="P:DNA recombination"/>
    <property type="evidence" value="ECO:0007669"/>
    <property type="project" value="UniProtKB-KW"/>
</dbReference>
<dbReference type="Proteomes" id="UP000297914">
    <property type="component" value="Unassembled WGS sequence"/>
</dbReference>
<evidence type="ECO:0000256" key="4">
    <source>
        <dbReference type="ARBA" id="ARBA00023172"/>
    </source>
</evidence>
<dbReference type="GO" id="GO:0015074">
    <property type="term" value="P:DNA integration"/>
    <property type="evidence" value="ECO:0007669"/>
    <property type="project" value="UniProtKB-KW"/>
</dbReference>
<dbReference type="AlphaFoldDB" id="A0A5F0K6G3"/>
<keyword evidence="4" id="KW-0233">DNA recombination</keyword>
<comment type="similarity">
    <text evidence="1">Belongs to the 'phage' integrase family.</text>
</comment>
<keyword evidence="2" id="KW-0229">DNA integration</keyword>
<evidence type="ECO:0000256" key="1">
    <source>
        <dbReference type="ARBA" id="ARBA00008857"/>
    </source>
</evidence>
<sequence>MAPKNPATSIRKEEFDLKTLLQGHPAAIIKGKFSFTFKDQYIDSLPFINDKNKCVELTHYSSDDEKYNEKNKPRLKLRIGNSVKTFYIVYDKNRRQKIGNWTPRTKSGHYQKGFFSVTQAKEEFKRLVSDAEKINPEKWKYQSFTLRTYLLEHYKNDRENKSNKRNSLSPVTDKTIREISSAFEPWLDLKLSEFNEDHPVIFKKYWQNKETPITSETMRKYYSLLNSLFNMCVTCTYLPKNKIDRHIFLFPRNPKRPVTTYTDPTNEVVEFIFNEDTPGGGDSKIIVATMFLCGARNSEIYRNTSNNFNINDRTIRIPEHISKNKAARIVAIESDSYWNYVAKYKTLKSLSDREGELMFPCCREAKAPHVTSSLYQKTWQAVKKEFNFPKIGRLYDARHTFAKKALESGVPIQDLSKITGHSLQTLMDYYIDNNISKATREKLRDATNSNAAIKVQQETNFPPSVNSLYESYIRRCIKKNIKDELSTFVQEIKDLGDQNQLNAEQIFWLKEML</sequence>